<dbReference type="EMBL" id="JADIKL010000002">
    <property type="protein sequence ID" value="MFK2929737.1"/>
    <property type="molecule type" value="Genomic_DNA"/>
</dbReference>
<evidence type="ECO:0000313" key="2">
    <source>
        <dbReference type="EMBL" id="MFK2929737.1"/>
    </source>
</evidence>
<feature type="transmembrane region" description="Helical" evidence="1">
    <location>
        <begin position="92"/>
        <end position="112"/>
    </location>
</feature>
<feature type="transmembrane region" description="Helical" evidence="1">
    <location>
        <begin position="118"/>
        <end position="140"/>
    </location>
</feature>
<organism evidence="2 3">
    <name type="scientific">Dyella agri</name>
    <dbReference type="NCBI Taxonomy" id="1926869"/>
    <lineage>
        <taxon>Bacteria</taxon>
        <taxon>Pseudomonadati</taxon>
        <taxon>Pseudomonadota</taxon>
        <taxon>Gammaproteobacteria</taxon>
        <taxon>Lysobacterales</taxon>
        <taxon>Rhodanobacteraceae</taxon>
        <taxon>Dyella</taxon>
    </lineage>
</organism>
<evidence type="ECO:0000313" key="3">
    <source>
        <dbReference type="Proteomes" id="UP001620397"/>
    </source>
</evidence>
<protein>
    <recommendedName>
        <fullName evidence="4">RDD family protein</fullName>
    </recommendedName>
</protein>
<dbReference type="Proteomes" id="UP001620397">
    <property type="component" value="Unassembled WGS sequence"/>
</dbReference>
<feature type="transmembrane region" description="Helical" evidence="1">
    <location>
        <begin position="44"/>
        <end position="65"/>
    </location>
</feature>
<dbReference type="RefSeq" id="WP_404536160.1">
    <property type="nucleotide sequence ID" value="NZ_JADIKL010000002.1"/>
</dbReference>
<feature type="transmembrane region" description="Helical" evidence="1">
    <location>
        <begin position="21"/>
        <end position="38"/>
    </location>
</feature>
<keyword evidence="3" id="KW-1185">Reference proteome</keyword>
<reference evidence="2 3" key="1">
    <citation type="submission" date="2020-10" db="EMBL/GenBank/DDBJ databases">
        <title>Phylogeny of dyella-like bacteria.</title>
        <authorList>
            <person name="Fu J."/>
        </authorList>
    </citation>
    <scope>NUCLEOTIDE SEQUENCE [LARGE SCALE GENOMIC DNA]</scope>
    <source>
        <strain evidence="2 3">DKC-1</strain>
    </source>
</reference>
<evidence type="ECO:0008006" key="4">
    <source>
        <dbReference type="Google" id="ProtNLM"/>
    </source>
</evidence>
<keyword evidence="1" id="KW-0812">Transmembrane</keyword>
<keyword evidence="1" id="KW-0472">Membrane</keyword>
<evidence type="ECO:0000256" key="1">
    <source>
        <dbReference type="SAM" id="Phobius"/>
    </source>
</evidence>
<accession>A0ABW8KC83</accession>
<sequence length="161" mass="17581">MTSLKRPFQLTSSQRWKNIGYGVAVDLGLFVLAMVFGNDLSEEVAGIVTLFVFGLLVGTTVRLSIRRGWTYYAERYQPGANFIFTKSLKIGALWRSLAIWFGGRFITILLLNQAESDVGLAILLLLSLCLVTAAALLAGLQFGWRSADSMLSSDVPTPASV</sequence>
<keyword evidence="1" id="KW-1133">Transmembrane helix</keyword>
<name>A0ABW8KC83_9GAMM</name>
<proteinExistence type="predicted"/>
<gene>
    <name evidence="2" type="ORF">ISP14_02920</name>
</gene>
<comment type="caution">
    <text evidence="2">The sequence shown here is derived from an EMBL/GenBank/DDBJ whole genome shotgun (WGS) entry which is preliminary data.</text>
</comment>